<accession>A0A812TC36</accession>
<evidence type="ECO:0000313" key="2">
    <source>
        <dbReference type="EMBL" id="CAE7520188.1"/>
    </source>
</evidence>
<evidence type="ECO:0000313" key="3">
    <source>
        <dbReference type="Proteomes" id="UP000604046"/>
    </source>
</evidence>
<evidence type="ECO:0000256" key="1">
    <source>
        <dbReference type="SAM" id="MobiDB-lite"/>
    </source>
</evidence>
<comment type="caution">
    <text evidence="2">The sequence shown here is derived from an EMBL/GenBank/DDBJ whole genome shotgun (WGS) entry which is preliminary data.</text>
</comment>
<organism evidence="2 3">
    <name type="scientific">Symbiodinium natans</name>
    <dbReference type="NCBI Taxonomy" id="878477"/>
    <lineage>
        <taxon>Eukaryota</taxon>
        <taxon>Sar</taxon>
        <taxon>Alveolata</taxon>
        <taxon>Dinophyceae</taxon>
        <taxon>Suessiales</taxon>
        <taxon>Symbiodiniaceae</taxon>
        <taxon>Symbiodinium</taxon>
    </lineage>
</organism>
<dbReference type="AlphaFoldDB" id="A0A812TC36"/>
<protein>
    <submittedName>
        <fullName evidence="2">Uncharacterized protein</fullName>
    </submittedName>
</protein>
<dbReference type="EMBL" id="CAJNDS010002545">
    <property type="protein sequence ID" value="CAE7520188.1"/>
    <property type="molecule type" value="Genomic_DNA"/>
</dbReference>
<feature type="region of interest" description="Disordered" evidence="1">
    <location>
        <begin position="69"/>
        <end position="115"/>
    </location>
</feature>
<reference evidence="2" key="1">
    <citation type="submission" date="2021-02" db="EMBL/GenBank/DDBJ databases">
        <authorList>
            <person name="Dougan E. K."/>
            <person name="Rhodes N."/>
            <person name="Thang M."/>
            <person name="Chan C."/>
        </authorList>
    </citation>
    <scope>NUCLEOTIDE SEQUENCE</scope>
</reference>
<keyword evidence="3" id="KW-1185">Reference proteome</keyword>
<name>A0A812TC36_9DINO</name>
<dbReference type="Proteomes" id="UP000604046">
    <property type="component" value="Unassembled WGS sequence"/>
</dbReference>
<gene>
    <name evidence="2" type="ORF">SNAT2548_LOCUS29111</name>
</gene>
<proteinExistence type="predicted"/>
<feature type="compositionally biased region" description="Basic and acidic residues" evidence="1">
    <location>
        <begin position="73"/>
        <end position="97"/>
    </location>
</feature>
<sequence>MCEVSRSQAERLFLACLSSFIEPMCHGVRQSALTLRDGDSAENEKGSAEGATKIYNLCDLGSRQSSWQRARKAWSETGKKGKHPDLGARDEDGHLTPRGDGSFLEDTAAPERQPNHGLSPKCGADMAVRPALPLKVSFSIVDLVEDTGPSAGRAAAKVQNGSWSIEEAREVGLHLF</sequence>